<sequence>MRKYYFELAVLTVIASVVGLVVGVLDTIFGRILLFISDFRVQHVNSLIPFLALAGLAITFAYQKIGKESVRGMGLVFAVGHNEASVIPKRLIPLVVGATWLTHLFGGSAGREGVAVQIGATFANFLGNVLKIKENRHIMIMIGMSAGFAGLFQTPLAASLFAVEALTAGKLYTRALLPSLAAAYTASTTSHLLGLEKFSTKLAQIPELSFENVWKIIIIAIIFGLTGYLFSSLLAYAKAKLTHIFPNPYLKIAIGSVILSILLIILWQGRYSGLGTNLIAASFENGTIFPVDFAFKLILTIITLAIGFQGGEVTPLFAIGATLGIVLASIFGLPLAFVAALGYAAVFASATNTLLAPMFIGVEVFGFNTLPFMLIAVAIAYTFNFDSSIYGAQKKL</sequence>
<feature type="transmembrane region" description="Helical" evidence="5">
    <location>
        <begin position="138"/>
        <end position="163"/>
    </location>
</feature>
<dbReference type="PRINTS" id="PR00762">
    <property type="entry name" value="CLCHANNEL"/>
</dbReference>
<dbReference type="PANTHER" id="PTHR43427">
    <property type="entry name" value="CHLORIDE CHANNEL PROTEIN CLC-E"/>
    <property type="match status" value="1"/>
</dbReference>
<comment type="subcellular location">
    <subcellularLocation>
        <location evidence="1">Membrane</location>
        <topology evidence="1">Multi-pass membrane protein</topology>
    </subcellularLocation>
</comment>
<accession>A0A6A0BA68</accession>
<keyword evidence="3 5" id="KW-1133">Transmembrane helix</keyword>
<keyword evidence="4 5" id="KW-0472">Membrane</keyword>
<dbReference type="GO" id="GO:0016020">
    <property type="term" value="C:membrane"/>
    <property type="evidence" value="ECO:0007669"/>
    <property type="project" value="UniProtKB-SubCell"/>
</dbReference>
<feature type="transmembrane region" description="Helical" evidence="5">
    <location>
        <begin position="287"/>
        <end position="308"/>
    </location>
</feature>
<feature type="transmembrane region" description="Helical" evidence="5">
    <location>
        <begin position="6"/>
        <end position="34"/>
    </location>
</feature>
<reference evidence="6 7" key="1">
    <citation type="submission" date="2020-02" db="EMBL/GenBank/DDBJ databases">
        <title>Draft genome sequence of Lactococcus sp. Hs30E4-3.</title>
        <authorList>
            <person name="Noda S."/>
            <person name="Yuki M."/>
            <person name="Ohkuma M."/>
        </authorList>
    </citation>
    <scope>NUCLEOTIDE SEQUENCE [LARGE SCALE GENOMIC DNA]</scope>
    <source>
        <strain evidence="6 7">Hs30E4-3</strain>
    </source>
</reference>
<feature type="transmembrane region" description="Helical" evidence="5">
    <location>
        <begin position="249"/>
        <end position="267"/>
    </location>
</feature>
<protein>
    <submittedName>
        <fullName evidence="6">Voltage-gated chloride channel protein</fullName>
    </submittedName>
</protein>
<proteinExistence type="predicted"/>
<evidence type="ECO:0000313" key="6">
    <source>
        <dbReference type="EMBL" id="GFH41533.1"/>
    </source>
</evidence>
<dbReference type="GO" id="GO:0015108">
    <property type="term" value="F:chloride transmembrane transporter activity"/>
    <property type="evidence" value="ECO:0007669"/>
    <property type="project" value="InterPro"/>
</dbReference>
<dbReference type="PANTHER" id="PTHR43427:SF12">
    <property type="entry name" value="CHLORIDE TRANSPORTER"/>
    <property type="match status" value="1"/>
</dbReference>
<dbReference type="Pfam" id="PF00654">
    <property type="entry name" value="Voltage_CLC"/>
    <property type="match status" value="1"/>
</dbReference>
<keyword evidence="7" id="KW-1185">Reference proteome</keyword>
<comment type="caution">
    <text evidence="6">The sequence shown here is derived from an EMBL/GenBank/DDBJ whole genome shotgun (WGS) entry which is preliminary data.</text>
</comment>
<name>A0A6A0BA68_9LACT</name>
<organism evidence="6 7">
    <name type="scientific">Pseudolactococcus hodotermopsidis</name>
    <dbReference type="NCBI Taxonomy" id="2709157"/>
    <lineage>
        <taxon>Bacteria</taxon>
        <taxon>Bacillati</taxon>
        <taxon>Bacillota</taxon>
        <taxon>Bacilli</taxon>
        <taxon>Lactobacillales</taxon>
        <taxon>Streptococcaceae</taxon>
        <taxon>Pseudolactococcus</taxon>
    </lineage>
</organism>
<evidence type="ECO:0000313" key="7">
    <source>
        <dbReference type="Proteomes" id="UP000480303"/>
    </source>
</evidence>
<dbReference type="InterPro" id="IPR014743">
    <property type="entry name" value="Cl-channel_core"/>
</dbReference>
<evidence type="ECO:0000256" key="2">
    <source>
        <dbReference type="ARBA" id="ARBA00022692"/>
    </source>
</evidence>
<feature type="transmembrane region" description="Helical" evidence="5">
    <location>
        <begin position="365"/>
        <end position="385"/>
    </location>
</feature>
<evidence type="ECO:0000256" key="3">
    <source>
        <dbReference type="ARBA" id="ARBA00022989"/>
    </source>
</evidence>
<dbReference type="InterPro" id="IPR050368">
    <property type="entry name" value="ClC-type_chloride_channel"/>
</dbReference>
<dbReference type="Proteomes" id="UP000480303">
    <property type="component" value="Unassembled WGS sequence"/>
</dbReference>
<feature type="transmembrane region" description="Helical" evidence="5">
    <location>
        <begin position="175"/>
        <end position="193"/>
    </location>
</feature>
<dbReference type="RefSeq" id="WP_172207096.1">
    <property type="nucleotide sequence ID" value="NZ_BLLI01000001.1"/>
</dbReference>
<feature type="transmembrane region" description="Helical" evidence="5">
    <location>
        <begin position="46"/>
        <end position="65"/>
    </location>
</feature>
<dbReference type="Gene3D" id="1.10.3080.10">
    <property type="entry name" value="Clc chloride channel"/>
    <property type="match status" value="1"/>
</dbReference>
<keyword evidence="2 5" id="KW-0812">Transmembrane</keyword>
<gene>
    <name evidence="6" type="ORF">Hs30E_00840</name>
</gene>
<dbReference type="AlphaFoldDB" id="A0A6A0BA68"/>
<evidence type="ECO:0000256" key="4">
    <source>
        <dbReference type="ARBA" id="ARBA00023136"/>
    </source>
</evidence>
<evidence type="ECO:0000256" key="1">
    <source>
        <dbReference type="ARBA" id="ARBA00004141"/>
    </source>
</evidence>
<evidence type="ECO:0000256" key="5">
    <source>
        <dbReference type="SAM" id="Phobius"/>
    </source>
</evidence>
<dbReference type="EMBL" id="BLLI01000001">
    <property type="protein sequence ID" value="GFH41533.1"/>
    <property type="molecule type" value="Genomic_DNA"/>
</dbReference>
<dbReference type="InterPro" id="IPR001807">
    <property type="entry name" value="ClC"/>
</dbReference>
<feature type="transmembrane region" description="Helical" evidence="5">
    <location>
        <begin position="213"/>
        <end position="237"/>
    </location>
</feature>
<feature type="transmembrane region" description="Helical" evidence="5">
    <location>
        <begin position="315"/>
        <end position="345"/>
    </location>
</feature>
<dbReference type="SUPFAM" id="SSF81340">
    <property type="entry name" value="Clc chloride channel"/>
    <property type="match status" value="1"/>
</dbReference>